<keyword evidence="3 6" id="KW-1133">Transmembrane helix</keyword>
<sequence length="554" mass="60607">MADSSHQKRQSLDQSNNKELDLTEKSISQGNSSHDAEPQEPVDPNTALEQTVTTESTKYPPMAKILLIMLSLYVSMFLIALDRLIIATATPKITDEFHSLNDIGWYGSAFMLTSAASQLIYGRIYTFYPAKWVFLCSVLIFEVGSAVCGAAPSSVAFIIGRAVAGLRYGRHRLGNGIGGVMFGIASVLGPILGGVFTTNVSWRWCFYINLPFGGVAMVMIFILLDVPPPVSGHFNLKQKLNQLDPLGNLFLIPCVICLLLALEWGGASYAWGNWRIILLFVLFGVLLILFIGWQIKMGERALVPPRIFKQRSVLAGFLWTACMNAGMMVVLYYLPIWFQAIKDVDAEQSGIMNLPLVLSMVVGSVGSGILISALGYYNPFMYACVVLISIGMGLMTTFTPSTGHPKWIGYQVIFGFGLGLGMQQANVAVQTCLKPTDVPVGASLLMFSQQLNGALFTAIAQTLFGNFLRENLRKISGINVDHVVKLGATGIRQGVPASKMGAVIEGYSDAITRTFILGVVMGCLSVFPAYMMEWKSVRKDHRKKEKKQDTEAQA</sequence>
<evidence type="ECO:0000256" key="2">
    <source>
        <dbReference type="ARBA" id="ARBA00022692"/>
    </source>
</evidence>
<dbReference type="OrthoDB" id="10021397at2759"/>
<dbReference type="PANTHER" id="PTHR23501:SF201">
    <property type="entry name" value="MFS AFLATOXIN EFFLUX PUMP"/>
    <property type="match status" value="1"/>
</dbReference>
<feature type="transmembrane region" description="Helical" evidence="6">
    <location>
        <begin position="276"/>
        <end position="293"/>
    </location>
</feature>
<feature type="transmembrane region" description="Helical" evidence="6">
    <location>
        <begin position="179"/>
        <end position="197"/>
    </location>
</feature>
<dbReference type="Proteomes" id="UP001150941">
    <property type="component" value="Unassembled WGS sequence"/>
</dbReference>
<feature type="transmembrane region" description="Helical" evidence="6">
    <location>
        <begin position="204"/>
        <end position="226"/>
    </location>
</feature>
<keyword evidence="4 6" id="KW-0472">Membrane</keyword>
<reference evidence="7" key="1">
    <citation type="submission" date="2022-11" db="EMBL/GenBank/DDBJ databases">
        <authorList>
            <person name="Petersen C."/>
        </authorList>
    </citation>
    <scope>NUCLEOTIDE SEQUENCE</scope>
    <source>
        <strain evidence="7">IBT 19713</strain>
    </source>
</reference>
<evidence type="ECO:0000256" key="5">
    <source>
        <dbReference type="SAM" id="MobiDB-lite"/>
    </source>
</evidence>
<feature type="transmembrane region" description="Helical" evidence="6">
    <location>
        <begin position="313"/>
        <end position="334"/>
    </location>
</feature>
<feature type="transmembrane region" description="Helical" evidence="6">
    <location>
        <begin position="380"/>
        <end position="400"/>
    </location>
</feature>
<feature type="transmembrane region" description="Helical" evidence="6">
    <location>
        <begin position="65"/>
        <end position="91"/>
    </location>
</feature>
<comment type="caution">
    <text evidence="7">The sequence shown here is derived from an EMBL/GenBank/DDBJ whole genome shotgun (WGS) entry which is preliminary data.</text>
</comment>
<evidence type="ECO:0000313" key="8">
    <source>
        <dbReference type="Proteomes" id="UP001150941"/>
    </source>
</evidence>
<keyword evidence="2 6" id="KW-0812">Transmembrane</keyword>
<accession>A0A9W9TX76</accession>
<feature type="transmembrane region" description="Helical" evidence="6">
    <location>
        <begin position="354"/>
        <end position="374"/>
    </location>
</feature>
<gene>
    <name evidence="7" type="ORF">N7468_002028</name>
</gene>
<feature type="transmembrane region" description="Helical" evidence="6">
    <location>
        <begin position="510"/>
        <end position="532"/>
    </location>
</feature>
<dbReference type="InterPro" id="IPR011701">
    <property type="entry name" value="MFS"/>
</dbReference>
<dbReference type="Pfam" id="PF07690">
    <property type="entry name" value="MFS_1"/>
    <property type="match status" value="1"/>
</dbReference>
<dbReference type="Gene3D" id="1.20.1250.20">
    <property type="entry name" value="MFS general substrate transporter like domains"/>
    <property type="match status" value="2"/>
</dbReference>
<dbReference type="SUPFAM" id="SSF103473">
    <property type="entry name" value="MFS general substrate transporter"/>
    <property type="match status" value="1"/>
</dbReference>
<feature type="transmembrane region" description="Helical" evidence="6">
    <location>
        <begin position="407"/>
        <end position="425"/>
    </location>
</feature>
<proteinExistence type="predicted"/>
<dbReference type="GO" id="GO:0022857">
    <property type="term" value="F:transmembrane transporter activity"/>
    <property type="evidence" value="ECO:0007669"/>
    <property type="project" value="InterPro"/>
</dbReference>
<dbReference type="RefSeq" id="XP_058334466.1">
    <property type="nucleotide sequence ID" value="XM_058471325.1"/>
</dbReference>
<dbReference type="EMBL" id="JAPQKS010000002">
    <property type="protein sequence ID" value="KAJ5247045.1"/>
    <property type="molecule type" value="Genomic_DNA"/>
</dbReference>
<feature type="transmembrane region" description="Helical" evidence="6">
    <location>
        <begin position="133"/>
        <end position="159"/>
    </location>
</feature>
<dbReference type="CDD" id="cd17502">
    <property type="entry name" value="MFS_Azr1_MDR_like"/>
    <property type="match status" value="1"/>
</dbReference>
<reference evidence="7" key="2">
    <citation type="journal article" date="2023" name="IMA Fungus">
        <title>Comparative genomic study of the Penicillium genus elucidates a diverse pangenome and 15 lateral gene transfer events.</title>
        <authorList>
            <person name="Petersen C."/>
            <person name="Sorensen T."/>
            <person name="Nielsen M.R."/>
            <person name="Sondergaard T.E."/>
            <person name="Sorensen J.L."/>
            <person name="Fitzpatrick D.A."/>
            <person name="Frisvad J.C."/>
            <person name="Nielsen K.L."/>
        </authorList>
    </citation>
    <scope>NUCLEOTIDE SEQUENCE</scope>
    <source>
        <strain evidence="7">IBT 19713</strain>
    </source>
</reference>
<dbReference type="GO" id="GO:0005886">
    <property type="term" value="C:plasma membrane"/>
    <property type="evidence" value="ECO:0007669"/>
    <property type="project" value="TreeGrafter"/>
</dbReference>
<evidence type="ECO:0000256" key="3">
    <source>
        <dbReference type="ARBA" id="ARBA00022989"/>
    </source>
</evidence>
<dbReference type="InterPro" id="IPR036259">
    <property type="entry name" value="MFS_trans_sf"/>
</dbReference>
<evidence type="ECO:0000313" key="7">
    <source>
        <dbReference type="EMBL" id="KAJ5247045.1"/>
    </source>
</evidence>
<evidence type="ECO:0000256" key="1">
    <source>
        <dbReference type="ARBA" id="ARBA00004141"/>
    </source>
</evidence>
<dbReference type="PANTHER" id="PTHR23501">
    <property type="entry name" value="MAJOR FACILITATOR SUPERFAMILY"/>
    <property type="match status" value="1"/>
</dbReference>
<name>A0A9W9TX76_9EURO</name>
<feature type="region of interest" description="Disordered" evidence="5">
    <location>
        <begin position="1"/>
        <end position="54"/>
    </location>
</feature>
<dbReference type="FunFam" id="1.20.1250.20:FF:000196">
    <property type="entry name" value="MFS toxin efflux pump (AflT)"/>
    <property type="match status" value="1"/>
</dbReference>
<dbReference type="AlphaFoldDB" id="A0A9W9TX76"/>
<protein>
    <submittedName>
        <fullName evidence="7">Uncharacterized protein</fullName>
    </submittedName>
</protein>
<organism evidence="7 8">
    <name type="scientific">Penicillium chermesinum</name>
    <dbReference type="NCBI Taxonomy" id="63820"/>
    <lineage>
        <taxon>Eukaryota</taxon>
        <taxon>Fungi</taxon>
        <taxon>Dikarya</taxon>
        <taxon>Ascomycota</taxon>
        <taxon>Pezizomycotina</taxon>
        <taxon>Eurotiomycetes</taxon>
        <taxon>Eurotiomycetidae</taxon>
        <taxon>Eurotiales</taxon>
        <taxon>Aspergillaceae</taxon>
        <taxon>Penicillium</taxon>
    </lineage>
</organism>
<evidence type="ECO:0000256" key="6">
    <source>
        <dbReference type="SAM" id="Phobius"/>
    </source>
</evidence>
<evidence type="ECO:0000256" key="4">
    <source>
        <dbReference type="ARBA" id="ARBA00023136"/>
    </source>
</evidence>
<keyword evidence="8" id="KW-1185">Reference proteome</keyword>
<dbReference type="GeneID" id="83198628"/>
<comment type="subcellular location">
    <subcellularLocation>
        <location evidence="1">Membrane</location>
        <topology evidence="1">Multi-pass membrane protein</topology>
    </subcellularLocation>
</comment>
<feature type="transmembrane region" description="Helical" evidence="6">
    <location>
        <begin position="103"/>
        <end position="121"/>
    </location>
</feature>